<evidence type="ECO:0000259" key="4">
    <source>
        <dbReference type="PROSITE" id="PS50835"/>
    </source>
</evidence>
<dbReference type="InterPro" id="IPR003598">
    <property type="entry name" value="Ig_sub2"/>
</dbReference>
<feature type="chain" id="PRO_5044305623" description="Ig-like domain-containing protein" evidence="3">
    <location>
        <begin position="22"/>
        <end position="292"/>
    </location>
</feature>
<feature type="signal peptide" evidence="3">
    <location>
        <begin position="1"/>
        <end position="21"/>
    </location>
</feature>
<dbReference type="InterPro" id="IPR036179">
    <property type="entry name" value="Ig-like_dom_sf"/>
</dbReference>
<feature type="domain" description="Ig-like" evidence="4">
    <location>
        <begin position="203"/>
        <end position="279"/>
    </location>
</feature>
<dbReference type="InterPro" id="IPR050488">
    <property type="entry name" value="Ig_Fc_receptor"/>
</dbReference>
<protein>
    <recommendedName>
        <fullName evidence="4">Ig-like domain-containing protein</fullName>
    </recommendedName>
</protein>
<evidence type="ECO:0000256" key="3">
    <source>
        <dbReference type="SAM" id="SignalP"/>
    </source>
</evidence>
<reference evidence="5" key="1">
    <citation type="submission" date="2018-05" db="EMBL/GenBank/DDBJ databases">
        <authorList>
            <person name="Datahose"/>
        </authorList>
    </citation>
    <scope>NUCLEOTIDE SEQUENCE</scope>
</reference>
<dbReference type="GeneTree" id="ENSGT00940000163711"/>
<accession>A0AAX7USN9</accession>
<evidence type="ECO:0000256" key="1">
    <source>
        <dbReference type="ARBA" id="ARBA00022729"/>
    </source>
</evidence>
<name>A0AAX7USN9_ASTCA</name>
<dbReference type="GO" id="GO:0009897">
    <property type="term" value="C:external side of plasma membrane"/>
    <property type="evidence" value="ECO:0007669"/>
    <property type="project" value="TreeGrafter"/>
</dbReference>
<dbReference type="InterPro" id="IPR013783">
    <property type="entry name" value="Ig-like_fold"/>
</dbReference>
<keyword evidence="1 3" id="KW-0732">Signal</keyword>
<dbReference type="GO" id="GO:0007166">
    <property type="term" value="P:cell surface receptor signaling pathway"/>
    <property type="evidence" value="ECO:0007669"/>
    <property type="project" value="TreeGrafter"/>
</dbReference>
<evidence type="ECO:0000313" key="6">
    <source>
        <dbReference type="Proteomes" id="UP000265100"/>
    </source>
</evidence>
<keyword evidence="6" id="KW-1185">Reference proteome</keyword>
<dbReference type="PANTHER" id="PTHR11481:SF64">
    <property type="entry name" value="FC RECEPTOR-LIKE PROTEIN 4"/>
    <property type="match status" value="1"/>
</dbReference>
<reference evidence="5" key="3">
    <citation type="submission" date="2025-09" db="UniProtKB">
        <authorList>
            <consortium name="Ensembl"/>
        </authorList>
    </citation>
    <scope>IDENTIFICATION</scope>
</reference>
<dbReference type="InterPro" id="IPR007110">
    <property type="entry name" value="Ig-like_dom"/>
</dbReference>
<reference evidence="5" key="2">
    <citation type="submission" date="2025-08" db="UniProtKB">
        <authorList>
            <consortium name="Ensembl"/>
        </authorList>
    </citation>
    <scope>IDENTIFICATION</scope>
</reference>
<dbReference type="Gene3D" id="2.60.40.10">
    <property type="entry name" value="Immunoglobulins"/>
    <property type="match status" value="3"/>
</dbReference>
<proteinExistence type="predicted"/>
<dbReference type="PANTHER" id="PTHR11481">
    <property type="entry name" value="IMMUNOGLOBULIN FC RECEPTOR"/>
    <property type="match status" value="1"/>
</dbReference>
<organism evidence="5 6">
    <name type="scientific">Astatotilapia calliptera</name>
    <name type="common">Eastern happy</name>
    <name type="synonym">Chromis callipterus</name>
    <dbReference type="NCBI Taxonomy" id="8154"/>
    <lineage>
        <taxon>Eukaryota</taxon>
        <taxon>Metazoa</taxon>
        <taxon>Chordata</taxon>
        <taxon>Craniata</taxon>
        <taxon>Vertebrata</taxon>
        <taxon>Euteleostomi</taxon>
        <taxon>Actinopterygii</taxon>
        <taxon>Neopterygii</taxon>
        <taxon>Teleostei</taxon>
        <taxon>Neoteleostei</taxon>
        <taxon>Acanthomorphata</taxon>
        <taxon>Ovalentaria</taxon>
        <taxon>Cichlomorphae</taxon>
        <taxon>Cichliformes</taxon>
        <taxon>Cichlidae</taxon>
        <taxon>African cichlids</taxon>
        <taxon>Pseudocrenilabrinae</taxon>
        <taxon>Haplochromini</taxon>
        <taxon>Astatotilapia</taxon>
    </lineage>
</organism>
<dbReference type="SMART" id="SM00409">
    <property type="entry name" value="IG"/>
    <property type="match status" value="3"/>
</dbReference>
<evidence type="ECO:0000313" key="5">
    <source>
        <dbReference type="Ensembl" id="ENSACLP00000072175.1"/>
    </source>
</evidence>
<dbReference type="GO" id="GO:0006955">
    <property type="term" value="P:immune response"/>
    <property type="evidence" value="ECO:0007669"/>
    <property type="project" value="TreeGrafter"/>
</dbReference>
<sequence length="292" mass="32366">MMVTAFWSTIWSMLLVAYVVSDSAFQILPSRLQLFEYESVYFTCNGFNISAEWKVRNIEQIVSKCSTNTTMKTCTIDYAFVSDSGEYWCESGAERSDTINITVSTGSVILESPVHPVLEGEVVNLYCRNKTTSSNFTAYFYKDNLLIGISFEGEVTVQNVSKSHKGFYKCKIHGVGESPESWLAIKSSALTLGASNVATEAVPVMLESPTHPVMEGETVTLCCRKRMSASLPAVFYKDGIFIGTSSTGYMTINRVYKSHEGLYKCRISGVGESPENWLSVRGEAVSQEHLSH</sequence>
<dbReference type="InterPro" id="IPR003599">
    <property type="entry name" value="Ig_sub"/>
</dbReference>
<dbReference type="SMART" id="SM00408">
    <property type="entry name" value="IGc2"/>
    <property type="match status" value="2"/>
</dbReference>
<dbReference type="Proteomes" id="UP000265100">
    <property type="component" value="Chromosome 3"/>
</dbReference>
<keyword evidence="2" id="KW-1015">Disulfide bond</keyword>
<dbReference type="Ensembl" id="ENSACLT00000047214.1">
    <property type="protein sequence ID" value="ENSACLP00000072175.1"/>
    <property type="gene ID" value="ENSACLG00000038272.1"/>
</dbReference>
<dbReference type="GO" id="GO:0004888">
    <property type="term" value="F:transmembrane signaling receptor activity"/>
    <property type="evidence" value="ECO:0007669"/>
    <property type="project" value="TreeGrafter"/>
</dbReference>
<dbReference type="SUPFAM" id="SSF48726">
    <property type="entry name" value="Immunoglobulin"/>
    <property type="match status" value="3"/>
</dbReference>
<evidence type="ECO:0000256" key="2">
    <source>
        <dbReference type="ARBA" id="ARBA00023157"/>
    </source>
</evidence>
<dbReference type="AlphaFoldDB" id="A0AAX7USN9"/>
<dbReference type="PROSITE" id="PS50835">
    <property type="entry name" value="IG_LIKE"/>
    <property type="match status" value="1"/>
</dbReference>